<proteinExistence type="predicted"/>
<dbReference type="EMBL" id="JAULSO010000003">
    <property type="protein sequence ID" value="KAK3684806.1"/>
    <property type="molecule type" value="Genomic_DNA"/>
</dbReference>
<reference evidence="4" key="2">
    <citation type="submission" date="2023-06" db="EMBL/GenBank/DDBJ databases">
        <authorList>
            <consortium name="Lawrence Berkeley National Laboratory"/>
            <person name="Haridas S."/>
            <person name="Hensen N."/>
            <person name="Bonometti L."/>
            <person name="Westerberg I."/>
            <person name="Brannstrom I.O."/>
            <person name="Guillou S."/>
            <person name="Cros-Aarteil S."/>
            <person name="Calhoun S."/>
            <person name="Kuo A."/>
            <person name="Mondo S."/>
            <person name="Pangilinan J."/>
            <person name="Riley R."/>
            <person name="Labutti K."/>
            <person name="Andreopoulos B."/>
            <person name="Lipzen A."/>
            <person name="Chen C."/>
            <person name="Yanf M."/>
            <person name="Daum C."/>
            <person name="Ng V."/>
            <person name="Clum A."/>
            <person name="Steindorff A."/>
            <person name="Ohm R."/>
            <person name="Martin F."/>
            <person name="Silar P."/>
            <person name="Natvig D."/>
            <person name="Lalanne C."/>
            <person name="Gautier V."/>
            <person name="Ament-Velasquez S.L."/>
            <person name="Kruys A."/>
            <person name="Hutchinson M.I."/>
            <person name="Powell A.J."/>
            <person name="Barry K."/>
            <person name="Miller A.N."/>
            <person name="Grigoriev I.V."/>
            <person name="Debuchy R."/>
            <person name="Gladieux P."/>
            <person name="Thoren M.H."/>
            <person name="Johannesson H."/>
        </authorList>
    </citation>
    <scope>NUCLEOTIDE SEQUENCE</scope>
    <source>
        <strain evidence="4">CBS 314.62</strain>
    </source>
</reference>
<dbReference type="Gene3D" id="3.50.50.60">
    <property type="entry name" value="FAD/NAD(P)-binding domain"/>
    <property type="match status" value="2"/>
</dbReference>
<dbReference type="PANTHER" id="PTHR13847">
    <property type="entry name" value="SARCOSINE DEHYDROGENASE-RELATED"/>
    <property type="match status" value="1"/>
</dbReference>
<protein>
    <submittedName>
        <fullName evidence="4">FAD dependent oxidoreductase</fullName>
    </submittedName>
</protein>
<feature type="transmembrane region" description="Helical" evidence="2">
    <location>
        <begin position="6"/>
        <end position="25"/>
    </location>
</feature>
<dbReference type="InterPro" id="IPR036188">
    <property type="entry name" value="FAD/NAD-bd_sf"/>
</dbReference>
<dbReference type="PROSITE" id="PS51257">
    <property type="entry name" value="PROKAR_LIPOPROTEIN"/>
    <property type="match status" value="1"/>
</dbReference>
<keyword evidence="2" id="KW-0812">Transmembrane</keyword>
<feature type="region of interest" description="Disordered" evidence="1">
    <location>
        <begin position="105"/>
        <end position="127"/>
    </location>
</feature>
<accession>A0AAE0X457</accession>
<dbReference type="AlphaFoldDB" id="A0AAE0X457"/>
<evidence type="ECO:0000256" key="2">
    <source>
        <dbReference type="SAM" id="Phobius"/>
    </source>
</evidence>
<dbReference type="InterPro" id="IPR006076">
    <property type="entry name" value="FAD-dep_OxRdtase"/>
</dbReference>
<dbReference type="Gene3D" id="3.30.9.10">
    <property type="entry name" value="D-Amino Acid Oxidase, subunit A, domain 2"/>
    <property type="match status" value="1"/>
</dbReference>
<evidence type="ECO:0000313" key="4">
    <source>
        <dbReference type="EMBL" id="KAK3684806.1"/>
    </source>
</evidence>
<sequence length="449" mass="48773">MEPQQRNIVIIGGGIIGCTTAYYLTRHPSFDPALHRITLLEATAIASGASGKAGGLLALWAYPECLVPLSYRLHRELAVEHGGAERWGYRRLGCGSLRAAVKSTDIKSKREGHNSPSPPQKENATPNGAALPIQHAIADGQGEDKAWEKLPKQDEKASSLLQVSPLPADLDWIQNDLVHHYEEMGSPGFTETSQVHPFQFTTSIADLAKERGVDFRIGAMVTKINSTKSGVQSVEYEGRGTLNSGIIDHVTDVIVTAGPWTSRLLPRSKIEGLRAHSVVFNADVSPYAVFTDIQLPTEYVPEHRASKGQKRKHRGNVDPEIYARPGGEVYACGEPDVMVPLPETADFVQCDEDQCDDLIAYIDTISPVLGAAPIKAKQACYLPRHMRFGEERAPLVGQTGVPGVWIAAGHTCWGIQNGPGTGCLMAEMLFDGEAKSANVEKLNPKKFKV</sequence>
<feature type="domain" description="FAD dependent oxidoreductase" evidence="3">
    <location>
        <begin position="8"/>
        <end position="428"/>
    </location>
</feature>
<gene>
    <name evidence="4" type="ORF">B0T22DRAFT_464199</name>
</gene>
<keyword evidence="2" id="KW-0472">Membrane</keyword>
<dbReference type="Proteomes" id="UP001270362">
    <property type="component" value="Unassembled WGS sequence"/>
</dbReference>
<dbReference type="Pfam" id="PF01266">
    <property type="entry name" value="DAO"/>
    <property type="match status" value="1"/>
</dbReference>
<evidence type="ECO:0000313" key="5">
    <source>
        <dbReference type="Proteomes" id="UP001270362"/>
    </source>
</evidence>
<evidence type="ECO:0000256" key="1">
    <source>
        <dbReference type="SAM" id="MobiDB-lite"/>
    </source>
</evidence>
<dbReference type="SUPFAM" id="SSF51905">
    <property type="entry name" value="FAD/NAD(P)-binding domain"/>
    <property type="match status" value="1"/>
</dbReference>
<dbReference type="PANTHER" id="PTHR13847:SF150">
    <property type="entry name" value="OXIDOREDUCTASE TDA3-RELATED"/>
    <property type="match status" value="1"/>
</dbReference>
<dbReference type="GO" id="GO:0005829">
    <property type="term" value="C:cytosol"/>
    <property type="evidence" value="ECO:0007669"/>
    <property type="project" value="GOC"/>
</dbReference>
<keyword evidence="2" id="KW-1133">Transmembrane helix</keyword>
<evidence type="ECO:0000259" key="3">
    <source>
        <dbReference type="Pfam" id="PF01266"/>
    </source>
</evidence>
<organism evidence="4 5">
    <name type="scientific">Podospora appendiculata</name>
    <dbReference type="NCBI Taxonomy" id="314037"/>
    <lineage>
        <taxon>Eukaryota</taxon>
        <taxon>Fungi</taxon>
        <taxon>Dikarya</taxon>
        <taxon>Ascomycota</taxon>
        <taxon>Pezizomycotina</taxon>
        <taxon>Sordariomycetes</taxon>
        <taxon>Sordariomycetidae</taxon>
        <taxon>Sordariales</taxon>
        <taxon>Podosporaceae</taxon>
        <taxon>Podospora</taxon>
    </lineage>
</organism>
<comment type="caution">
    <text evidence="4">The sequence shown here is derived from an EMBL/GenBank/DDBJ whole genome shotgun (WGS) entry which is preliminary data.</text>
</comment>
<dbReference type="GO" id="GO:0005770">
    <property type="term" value="C:late endosome"/>
    <property type="evidence" value="ECO:0007669"/>
    <property type="project" value="TreeGrafter"/>
</dbReference>
<dbReference type="GO" id="GO:0042147">
    <property type="term" value="P:retrograde transport, endosome to Golgi"/>
    <property type="evidence" value="ECO:0007669"/>
    <property type="project" value="TreeGrafter"/>
</dbReference>
<keyword evidence="5" id="KW-1185">Reference proteome</keyword>
<name>A0AAE0X457_9PEZI</name>
<reference evidence="4" key="1">
    <citation type="journal article" date="2023" name="Mol. Phylogenet. Evol.">
        <title>Genome-scale phylogeny and comparative genomics of the fungal order Sordariales.</title>
        <authorList>
            <person name="Hensen N."/>
            <person name="Bonometti L."/>
            <person name="Westerberg I."/>
            <person name="Brannstrom I.O."/>
            <person name="Guillou S."/>
            <person name="Cros-Aarteil S."/>
            <person name="Calhoun S."/>
            <person name="Haridas S."/>
            <person name="Kuo A."/>
            <person name="Mondo S."/>
            <person name="Pangilinan J."/>
            <person name="Riley R."/>
            <person name="LaButti K."/>
            <person name="Andreopoulos B."/>
            <person name="Lipzen A."/>
            <person name="Chen C."/>
            <person name="Yan M."/>
            <person name="Daum C."/>
            <person name="Ng V."/>
            <person name="Clum A."/>
            <person name="Steindorff A."/>
            <person name="Ohm R.A."/>
            <person name="Martin F."/>
            <person name="Silar P."/>
            <person name="Natvig D.O."/>
            <person name="Lalanne C."/>
            <person name="Gautier V."/>
            <person name="Ament-Velasquez S.L."/>
            <person name="Kruys A."/>
            <person name="Hutchinson M.I."/>
            <person name="Powell A.J."/>
            <person name="Barry K."/>
            <person name="Miller A.N."/>
            <person name="Grigoriev I.V."/>
            <person name="Debuchy R."/>
            <person name="Gladieux P."/>
            <person name="Hiltunen Thoren M."/>
            <person name="Johannesson H."/>
        </authorList>
    </citation>
    <scope>NUCLEOTIDE SEQUENCE</scope>
    <source>
        <strain evidence="4">CBS 314.62</strain>
    </source>
</reference>